<dbReference type="eggNOG" id="COG0806">
    <property type="taxonomic scope" value="Bacteria"/>
</dbReference>
<dbReference type="SUPFAM" id="SSF50346">
    <property type="entry name" value="PRC-barrel domain"/>
    <property type="match status" value="1"/>
</dbReference>
<evidence type="ECO:0000259" key="6">
    <source>
        <dbReference type="Pfam" id="PF01782"/>
    </source>
</evidence>
<dbReference type="PANTHER" id="PTHR33692:SF1">
    <property type="entry name" value="RIBOSOME MATURATION FACTOR RIMM"/>
    <property type="match status" value="1"/>
</dbReference>
<keyword evidence="9" id="KW-1185">Reference proteome</keyword>
<evidence type="ECO:0000256" key="5">
    <source>
        <dbReference type="HAMAP-Rule" id="MF_00014"/>
    </source>
</evidence>
<dbReference type="SUPFAM" id="SSF50447">
    <property type="entry name" value="Translation proteins"/>
    <property type="match status" value="1"/>
</dbReference>
<dbReference type="Pfam" id="PF24986">
    <property type="entry name" value="PRC_RimM"/>
    <property type="match status" value="1"/>
</dbReference>
<dbReference type="NCBIfam" id="TIGR02273">
    <property type="entry name" value="16S_RimM"/>
    <property type="match status" value="1"/>
</dbReference>
<dbReference type="AlphaFoldDB" id="A0YHP4"/>
<comment type="subcellular location">
    <subcellularLocation>
        <location evidence="5">Cytoplasm</location>
    </subcellularLocation>
</comment>
<gene>
    <name evidence="5" type="primary">rimM</name>
    <name evidence="8" type="ORF">GP2143_04328</name>
</gene>
<keyword evidence="1 5" id="KW-0963">Cytoplasm</keyword>
<feature type="domain" description="Ribosome maturation factor RimM PRC barrel" evidence="7">
    <location>
        <begin position="108"/>
        <end position="197"/>
    </location>
</feature>
<dbReference type="GO" id="GO:0006364">
    <property type="term" value="P:rRNA processing"/>
    <property type="evidence" value="ECO:0007669"/>
    <property type="project" value="UniProtKB-UniRule"/>
</dbReference>
<dbReference type="InterPro" id="IPR036976">
    <property type="entry name" value="RimM_N_sf"/>
</dbReference>
<accession>A0YHP4</accession>
<dbReference type="InterPro" id="IPR056792">
    <property type="entry name" value="PRC_RimM"/>
</dbReference>
<dbReference type="Proteomes" id="UP000004931">
    <property type="component" value="Unassembled WGS sequence"/>
</dbReference>
<dbReference type="EMBL" id="AAVT01000020">
    <property type="protein sequence ID" value="EAW29653.1"/>
    <property type="molecule type" value="Genomic_DNA"/>
</dbReference>
<dbReference type="GO" id="GO:0042274">
    <property type="term" value="P:ribosomal small subunit biogenesis"/>
    <property type="evidence" value="ECO:0007669"/>
    <property type="project" value="UniProtKB-UniRule"/>
</dbReference>
<feature type="domain" description="RimM N-terminal" evidence="6">
    <location>
        <begin position="10"/>
        <end position="96"/>
    </location>
</feature>
<dbReference type="InterPro" id="IPR011033">
    <property type="entry name" value="PRC_barrel-like_sf"/>
</dbReference>
<keyword evidence="4 5" id="KW-0143">Chaperone</keyword>
<evidence type="ECO:0000256" key="3">
    <source>
        <dbReference type="ARBA" id="ARBA00022552"/>
    </source>
</evidence>
<dbReference type="Gene3D" id="2.30.30.240">
    <property type="entry name" value="PRC-barrel domain"/>
    <property type="match status" value="1"/>
</dbReference>
<comment type="function">
    <text evidence="5">An accessory protein needed during the final step in the assembly of 30S ribosomal subunit, possibly for assembly of the head region. Essential for efficient processing of 16S rRNA. May be needed both before and after RbfA during the maturation of 16S rRNA. It has affinity for free ribosomal 30S subunits but not for 70S ribosomes.</text>
</comment>
<keyword evidence="2 5" id="KW-0690">Ribosome biogenesis</keyword>
<dbReference type="GO" id="GO:0043022">
    <property type="term" value="F:ribosome binding"/>
    <property type="evidence" value="ECO:0007669"/>
    <property type="project" value="InterPro"/>
</dbReference>
<evidence type="ECO:0000256" key="1">
    <source>
        <dbReference type="ARBA" id="ARBA00022490"/>
    </source>
</evidence>
<protein>
    <recommendedName>
        <fullName evidence="5">Ribosome maturation factor RimM</fullName>
    </recommendedName>
</protein>
<comment type="subunit">
    <text evidence="5">Binds ribosomal protein uS19.</text>
</comment>
<evidence type="ECO:0000313" key="8">
    <source>
        <dbReference type="EMBL" id="EAW29653.1"/>
    </source>
</evidence>
<evidence type="ECO:0000256" key="4">
    <source>
        <dbReference type="ARBA" id="ARBA00023186"/>
    </source>
</evidence>
<evidence type="ECO:0000313" key="9">
    <source>
        <dbReference type="Proteomes" id="UP000004931"/>
    </source>
</evidence>
<dbReference type="Pfam" id="PF01782">
    <property type="entry name" value="RimM"/>
    <property type="match status" value="1"/>
</dbReference>
<dbReference type="PANTHER" id="PTHR33692">
    <property type="entry name" value="RIBOSOME MATURATION FACTOR RIMM"/>
    <property type="match status" value="1"/>
</dbReference>
<comment type="caution">
    <text evidence="8">The sequence shown here is derived from an EMBL/GenBank/DDBJ whole genome shotgun (WGS) entry which is preliminary data.</text>
</comment>
<evidence type="ECO:0000256" key="2">
    <source>
        <dbReference type="ARBA" id="ARBA00022517"/>
    </source>
</evidence>
<dbReference type="Gene3D" id="2.40.30.60">
    <property type="entry name" value="RimM"/>
    <property type="match status" value="1"/>
</dbReference>
<comment type="similarity">
    <text evidence="5">Belongs to the RimM family.</text>
</comment>
<comment type="domain">
    <text evidence="5">The PRC barrel domain binds ribosomal protein uS19.</text>
</comment>
<name>A0YHP4_9GAMM</name>
<proteinExistence type="inferred from homology"/>
<sequence length="198" mass="22005">MMVDSSELVVIGKITAVYGVKGWVKVHSFTDPMENILGYQSYYLSGGNKGTGESWQSLSFDEVKYHGKGLVALIEGVSDREVARGYCQRDIAIPISEMPELDTDDFYWRDLIGLKVFSVNIADEHDADTEQIDPVGHGVLLGAVHQMMETGANDVLAVKQCDGSIDDQERLIPWLPDQVVKHVDIEAGFIQVDWPVDF</sequence>
<keyword evidence="3 5" id="KW-0698">rRNA processing</keyword>
<dbReference type="GO" id="GO:0005840">
    <property type="term" value="C:ribosome"/>
    <property type="evidence" value="ECO:0007669"/>
    <property type="project" value="InterPro"/>
</dbReference>
<evidence type="ECO:0000259" key="7">
    <source>
        <dbReference type="Pfam" id="PF24986"/>
    </source>
</evidence>
<dbReference type="InterPro" id="IPR009000">
    <property type="entry name" value="Transl_B-barrel_sf"/>
</dbReference>
<dbReference type="InterPro" id="IPR002676">
    <property type="entry name" value="RimM_N"/>
</dbReference>
<organism evidence="8 9">
    <name type="scientific">marine gamma proteobacterium HTCC2143</name>
    <dbReference type="NCBI Taxonomy" id="247633"/>
    <lineage>
        <taxon>Bacteria</taxon>
        <taxon>Pseudomonadati</taxon>
        <taxon>Pseudomonadota</taxon>
        <taxon>Gammaproteobacteria</taxon>
        <taxon>Cellvibrionales</taxon>
        <taxon>Spongiibacteraceae</taxon>
        <taxon>BD1-7 clade</taxon>
    </lineage>
</organism>
<reference evidence="8 9" key="1">
    <citation type="journal article" date="2010" name="J. Bacteriol.">
        <title>Genome sequence of the oligotrophic marine Gammaproteobacterium HTCC2143, isolated from the Oregon Coast.</title>
        <authorList>
            <person name="Oh H.M."/>
            <person name="Kang I."/>
            <person name="Ferriera S."/>
            <person name="Giovannoni S.J."/>
            <person name="Cho J.C."/>
        </authorList>
    </citation>
    <scope>NUCLEOTIDE SEQUENCE [LARGE SCALE GENOMIC DNA]</scope>
    <source>
        <strain evidence="8 9">HTCC2143</strain>
    </source>
</reference>
<dbReference type="GO" id="GO:0005737">
    <property type="term" value="C:cytoplasm"/>
    <property type="evidence" value="ECO:0007669"/>
    <property type="project" value="UniProtKB-SubCell"/>
</dbReference>
<dbReference type="HAMAP" id="MF_00014">
    <property type="entry name" value="Ribosome_mat_RimM"/>
    <property type="match status" value="1"/>
</dbReference>
<dbReference type="InterPro" id="IPR011961">
    <property type="entry name" value="RimM"/>
</dbReference>
<dbReference type="STRING" id="247633.GP2143_04328"/>